<evidence type="ECO:0000256" key="2">
    <source>
        <dbReference type="ARBA" id="ARBA00009450"/>
    </source>
</evidence>
<feature type="domain" description="Polysaccharide export protein N-terminal" evidence="15">
    <location>
        <begin position="11"/>
        <end position="85"/>
    </location>
</feature>
<comment type="similarity">
    <text evidence="2">Belongs to the BexD/CtrA/VexA family.</text>
</comment>
<reference evidence="18 19" key="1">
    <citation type="journal article" date="2022" name="Int. J. Syst. Evol. Microbiol.">
        <title>Noviherbaspirillum aridicola sp. nov., isolated from an arid soil in Pakistan.</title>
        <authorList>
            <person name="Khan I.U."/>
            <person name="Saqib M."/>
            <person name="Amin A."/>
            <person name="Hussain F."/>
            <person name="Li L."/>
            <person name="Liu Y.H."/>
            <person name="Fang B.Z."/>
            <person name="Ahmed I."/>
            <person name="Li W.J."/>
        </authorList>
    </citation>
    <scope>NUCLEOTIDE SEQUENCE [LARGE SCALE GENOMIC DNA]</scope>
    <source>
        <strain evidence="18 19">NCCP-691</strain>
    </source>
</reference>
<evidence type="ECO:0000256" key="7">
    <source>
        <dbReference type="ARBA" id="ARBA00022729"/>
    </source>
</evidence>
<keyword evidence="10" id="KW-0626">Porin</keyword>
<dbReference type="Pfam" id="PF22461">
    <property type="entry name" value="SLBB_2"/>
    <property type="match status" value="1"/>
</dbReference>
<proteinExistence type="inferred from homology"/>
<feature type="domain" description="SLBB" evidence="17">
    <location>
        <begin position="92"/>
        <end position="171"/>
    </location>
</feature>
<keyword evidence="8" id="KW-0625">Polysaccharide transport</keyword>
<dbReference type="InterPro" id="IPR054765">
    <property type="entry name" value="SLBB_dom"/>
</dbReference>
<comment type="caution">
    <text evidence="18">The sequence shown here is derived from an EMBL/GenBank/DDBJ whole genome shotgun (WGS) entry which is preliminary data.</text>
</comment>
<evidence type="ECO:0000256" key="1">
    <source>
        <dbReference type="ARBA" id="ARBA00004571"/>
    </source>
</evidence>
<evidence type="ECO:0000256" key="12">
    <source>
        <dbReference type="ARBA" id="ARBA00023139"/>
    </source>
</evidence>
<dbReference type="PANTHER" id="PTHR33619">
    <property type="entry name" value="POLYSACCHARIDE EXPORT PROTEIN GFCE-RELATED"/>
    <property type="match status" value="1"/>
</dbReference>
<dbReference type="Pfam" id="PF02563">
    <property type="entry name" value="Poly_export"/>
    <property type="match status" value="1"/>
</dbReference>
<keyword evidence="14" id="KW-0449">Lipoprotein</keyword>
<name>A0ABQ4Q5M8_9BURK</name>
<dbReference type="Gene3D" id="3.30.1950.10">
    <property type="entry name" value="wza like domain"/>
    <property type="match status" value="1"/>
</dbReference>
<keyword evidence="5" id="KW-0762">Sugar transport</keyword>
<comment type="subcellular location">
    <subcellularLocation>
        <location evidence="1">Cell outer membrane</location>
        <topology evidence="1">Multi-pass membrane protein</topology>
    </subcellularLocation>
</comment>
<evidence type="ECO:0000256" key="3">
    <source>
        <dbReference type="ARBA" id="ARBA00022448"/>
    </source>
</evidence>
<keyword evidence="11" id="KW-0472">Membrane</keyword>
<dbReference type="Gene3D" id="3.10.560.10">
    <property type="entry name" value="Outer membrane lipoprotein wza domain like"/>
    <property type="match status" value="2"/>
</dbReference>
<dbReference type="NCBIfam" id="TIGR03028">
    <property type="entry name" value="EpsE"/>
    <property type="match status" value="1"/>
</dbReference>
<evidence type="ECO:0000256" key="11">
    <source>
        <dbReference type="ARBA" id="ARBA00023136"/>
    </source>
</evidence>
<dbReference type="InterPro" id="IPR003715">
    <property type="entry name" value="Poly_export_N"/>
</dbReference>
<keyword evidence="13" id="KW-0998">Cell outer membrane</keyword>
<evidence type="ECO:0000256" key="8">
    <source>
        <dbReference type="ARBA" id="ARBA00023047"/>
    </source>
</evidence>
<evidence type="ECO:0008006" key="20">
    <source>
        <dbReference type="Google" id="ProtNLM"/>
    </source>
</evidence>
<evidence type="ECO:0000256" key="4">
    <source>
        <dbReference type="ARBA" id="ARBA00022452"/>
    </source>
</evidence>
<feature type="domain" description="Soluble ligand binding" evidence="16">
    <location>
        <begin position="176"/>
        <end position="230"/>
    </location>
</feature>
<organism evidence="18 19">
    <name type="scientific">Noviherbaspirillum aridicola</name>
    <dbReference type="NCBI Taxonomy" id="2849687"/>
    <lineage>
        <taxon>Bacteria</taxon>
        <taxon>Pseudomonadati</taxon>
        <taxon>Pseudomonadota</taxon>
        <taxon>Betaproteobacteria</taxon>
        <taxon>Burkholderiales</taxon>
        <taxon>Oxalobacteraceae</taxon>
        <taxon>Noviherbaspirillum</taxon>
    </lineage>
</organism>
<dbReference type="EMBL" id="BPMK01000010">
    <property type="protein sequence ID" value="GIZ52503.1"/>
    <property type="molecule type" value="Genomic_DNA"/>
</dbReference>
<keyword evidence="12" id="KW-0564">Palmitate</keyword>
<evidence type="ECO:0000259" key="15">
    <source>
        <dbReference type="Pfam" id="PF02563"/>
    </source>
</evidence>
<keyword evidence="9" id="KW-0406">Ion transport</keyword>
<evidence type="ECO:0000256" key="13">
    <source>
        <dbReference type="ARBA" id="ARBA00023237"/>
    </source>
</evidence>
<protein>
    <recommendedName>
        <fullName evidence="20">Polysaccharide export protein EpsE</fullName>
    </recommendedName>
</protein>
<sequence length="251" mass="26820">MLVLAGAPALAQDAVLGAGDVIRVQVFGNPDLTLETRVSEGGSISYPLLGDVKVAGMNTATAEKRLAGMLETGGFVRNPQVNVTVVQLQSRQVSVLGAVHRPGRYPLESRRTLVDVLAVAGGINAEGGDTVQVLRTEGGKTTKTMVDLPSMMGAGTLEANSEILPGDVVYVERARKFYIYGEVQRPGVYRLERNMTVIQALTTGGGLTPRGTERGIRIKRRAEDGRVQVINAAHDDLVQPDDVVQVKESLF</sequence>
<dbReference type="InterPro" id="IPR019554">
    <property type="entry name" value="Soluble_ligand-bd"/>
</dbReference>
<gene>
    <name evidence="18" type="ORF">NCCP691_25170</name>
</gene>
<dbReference type="Pfam" id="PF10531">
    <property type="entry name" value="SLBB"/>
    <property type="match status" value="1"/>
</dbReference>
<evidence type="ECO:0000259" key="17">
    <source>
        <dbReference type="Pfam" id="PF22461"/>
    </source>
</evidence>
<evidence type="ECO:0000256" key="6">
    <source>
        <dbReference type="ARBA" id="ARBA00022692"/>
    </source>
</evidence>
<dbReference type="InterPro" id="IPR017478">
    <property type="entry name" value="Polysacc_export_EpsE"/>
</dbReference>
<keyword evidence="7" id="KW-0732">Signal</keyword>
<dbReference type="PANTHER" id="PTHR33619:SF3">
    <property type="entry name" value="POLYSACCHARIDE EXPORT PROTEIN GFCE-RELATED"/>
    <property type="match status" value="1"/>
</dbReference>
<keyword evidence="4" id="KW-1134">Transmembrane beta strand</keyword>
<keyword evidence="6" id="KW-0812">Transmembrane</keyword>
<evidence type="ECO:0000256" key="5">
    <source>
        <dbReference type="ARBA" id="ARBA00022597"/>
    </source>
</evidence>
<evidence type="ECO:0000256" key="9">
    <source>
        <dbReference type="ARBA" id="ARBA00023065"/>
    </source>
</evidence>
<evidence type="ECO:0000313" key="19">
    <source>
        <dbReference type="Proteomes" id="UP000887222"/>
    </source>
</evidence>
<evidence type="ECO:0000259" key="16">
    <source>
        <dbReference type="Pfam" id="PF10531"/>
    </source>
</evidence>
<keyword evidence="19" id="KW-1185">Reference proteome</keyword>
<keyword evidence="3" id="KW-0813">Transport</keyword>
<evidence type="ECO:0000313" key="18">
    <source>
        <dbReference type="EMBL" id="GIZ52503.1"/>
    </source>
</evidence>
<accession>A0ABQ4Q5M8</accession>
<dbReference type="Proteomes" id="UP000887222">
    <property type="component" value="Unassembled WGS sequence"/>
</dbReference>
<evidence type="ECO:0000256" key="10">
    <source>
        <dbReference type="ARBA" id="ARBA00023114"/>
    </source>
</evidence>
<evidence type="ECO:0000256" key="14">
    <source>
        <dbReference type="ARBA" id="ARBA00023288"/>
    </source>
</evidence>
<dbReference type="InterPro" id="IPR049712">
    <property type="entry name" value="Poly_export"/>
</dbReference>